<dbReference type="AlphaFoldDB" id="A0ABD0MBR4"/>
<accession>A0ABD0MBR4</accession>
<protein>
    <submittedName>
        <fullName evidence="2">Uncharacterized protein</fullName>
    </submittedName>
</protein>
<keyword evidence="1" id="KW-1133">Transmembrane helix</keyword>
<evidence type="ECO:0000256" key="1">
    <source>
        <dbReference type="SAM" id="Phobius"/>
    </source>
</evidence>
<feature type="transmembrane region" description="Helical" evidence="1">
    <location>
        <begin position="407"/>
        <end position="430"/>
    </location>
</feature>
<name>A0ABD0MBR4_9CAEN</name>
<keyword evidence="3" id="KW-1185">Reference proteome</keyword>
<keyword evidence="1" id="KW-0472">Membrane</keyword>
<keyword evidence="1" id="KW-0812">Transmembrane</keyword>
<comment type="caution">
    <text evidence="2">The sequence shown here is derived from an EMBL/GenBank/DDBJ whole genome shotgun (WGS) entry which is preliminary data.</text>
</comment>
<dbReference type="Proteomes" id="UP001519460">
    <property type="component" value="Unassembled WGS sequence"/>
</dbReference>
<proteinExistence type="predicted"/>
<reference evidence="2 3" key="1">
    <citation type="journal article" date="2023" name="Sci. Data">
        <title>Genome assembly of the Korean intertidal mud-creeper Batillaria attramentaria.</title>
        <authorList>
            <person name="Patra A.K."/>
            <person name="Ho P.T."/>
            <person name="Jun S."/>
            <person name="Lee S.J."/>
            <person name="Kim Y."/>
            <person name="Won Y.J."/>
        </authorList>
    </citation>
    <scope>NUCLEOTIDE SEQUENCE [LARGE SCALE GENOMIC DNA]</scope>
    <source>
        <strain evidence="2">Wonlab-2016</strain>
    </source>
</reference>
<evidence type="ECO:0000313" key="2">
    <source>
        <dbReference type="EMBL" id="KAK7508693.1"/>
    </source>
</evidence>
<dbReference type="EMBL" id="JACVVK020000001">
    <property type="protein sequence ID" value="KAK7508693.1"/>
    <property type="molecule type" value="Genomic_DNA"/>
</dbReference>
<evidence type="ECO:0000313" key="3">
    <source>
        <dbReference type="Proteomes" id="UP001519460"/>
    </source>
</evidence>
<sequence>MADRRSWLTFVGCQTEAVYLCLMAIGLSSVFAQDWNWVTVLAVSKDNGPANVYELFMNPGSLNDAPDKELQPVDSIASSGNFKSPLLDLWASYRPSKVRLTLHNSRGLLWYTEFNHTTTGKDPTTWLTRSSMTFATDNQITNDANLQITFNSSTLIMLAEGGTDARLQMTWNPEPVFLVPTKFWPRQTPPLILPPFESIVDMIAADLETTAGFSYKNSSSYGMFYNSNRYYIGVGIHKTGPGHIQKFTLAFSSEENCRSNWASGDHYEYYKDTDGQPMEFTPTFDQGASESFAVMPFDMVVAGQCARIRVLEKVEPPPCTIILYTTNHEIIEAPMFAIQWWMATQSGDISTQTADVTTWKPNPVTEAARNQTDIDQIVGEIQRTLYVPKEETSRFKRQFYSVPDHRYSAVLIGSVGVISISVVVLGVLLLDSATILTHLKQLANNVRAFKARKQ</sequence>
<gene>
    <name evidence="2" type="ORF">BaRGS_00000259</name>
</gene>
<organism evidence="2 3">
    <name type="scientific">Batillaria attramentaria</name>
    <dbReference type="NCBI Taxonomy" id="370345"/>
    <lineage>
        <taxon>Eukaryota</taxon>
        <taxon>Metazoa</taxon>
        <taxon>Spiralia</taxon>
        <taxon>Lophotrochozoa</taxon>
        <taxon>Mollusca</taxon>
        <taxon>Gastropoda</taxon>
        <taxon>Caenogastropoda</taxon>
        <taxon>Sorbeoconcha</taxon>
        <taxon>Cerithioidea</taxon>
        <taxon>Batillariidae</taxon>
        <taxon>Batillaria</taxon>
    </lineage>
</organism>